<reference evidence="6 7" key="1">
    <citation type="submission" date="2019-03" db="EMBL/GenBank/DDBJ databases">
        <title>Draft Genome Sequence of Desulfosporosinus fructosivorans Strain 63.6F, Isolated from Marine Sediment in the Baltic Sea.</title>
        <authorList>
            <person name="Hausmann B."/>
            <person name="Vandieken V."/>
            <person name="Pjevac P."/>
            <person name="Schreck K."/>
            <person name="Herbold C.W."/>
            <person name="Loy A."/>
        </authorList>
    </citation>
    <scope>NUCLEOTIDE SEQUENCE [LARGE SCALE GENOMIC DNA]</scope>
    <source>
        <strain evidence="6 7">63.6F</strain>
    </source>
</reference>
<accession>A0A4Z0R0U4</accession>
<dbReference type="Gene3D" id="1.10.60.10">
    <property type="entry name" value="Iron dependent repressor, metal binding and dimerisation domain"/>
    <property type="match status" value="1"/>
</dbReference>
<evidence type="ECO:0000313" key="7">
    <source>
        <dbReference type="Proteomes" id="UP000298460"/>
    </source>
</evidence>
<comment type="similarity">
    <text evidence="1">Belongs to the DtxR/MntR family.</text>
</comment>
<dbReference type="Proteomes" id="UP000298460">
    <property type="component" value="Unassembled WGS sequence"/>
</dbReference>
<evidence type="ECO:0000313" key="6">
    <source>
        <dbReference type="EMBL" id="TGE36370.1"/>
    </source>
</evidence>
<dbReference type="PROSITE" id="PS50944">
    <property type="entry name" value="HTH_DTXR"/>
    <property type="match status" value="1"/>
</dbReference>
<dbReference type="RefSeq" id="WP_135550222.1">
    <property type="nucleotide sequence ID" value="NZ_SPQQ01000008.1"/>
</dbReference>
<keyword evidence="2" id="KW-0805">Transcription regulation</keyword>
<feature type="domain" description="HTH dtxR-type" evidence="5">
    <location>
        <begin position="1"/>
        <end position="68"/>
    </location>
</feature>
<dbReference type="GO" id="GO:0003700">
    <property type="term" value="F:DNA-binding transcription factor activity"/>
    <property type="evidence" value="ECO:0007669"/>
    <property type="project" value="InterPro"/>
</dbReference>
<dbReference type="PANTHER" id="PTHR33238:SF7">
    <property type="entry name" value="IRON-DEPENDENT TRANSCRIPTIONAL REGULATOR"/>
    <property type="match status" value="1"/>
</dbReference>
<dbReference type="InterPro" id="IPR036421">
    <property type="entry name" value="Fe_dep_repressor_sf"/>
</dbReference>
<dbReference type="InterPro" id="IPR022687">
    <property type="entry name" value="HTH_DTXR"/>
</dbReference>
<comment type="caution">
    <text evidence="6">The sequence shown here is derived from an EMBL/GenBank/DDBJ whole genome shotgun (WGS) entry which is preliminary data.</text>
</comment>
<dbReference type="GO" id="GO:0003677">
    <property type="term" value="F:DNA binding"/>
    <property type="evidence" value="ECO:0007669"/>
    <property type="project" value="UniProtKB-KW"/>
</dbReference>
<gene>
    <name evidence="6" type="ORF">E4K67_20805</name>
</gene>
<organism evidence="6 7">
    <name type="scientific">Desulfosporosinus fructosivorans</name>
    <dbReference type="NCBI Taxonomy" id="2018669"/>
    <lineage>
        <taxon>Bacteria</taxon>
        <taxon>Bacillati</taxon>
        <taxon>Bacillota</taxon>
        <taxon>Clostridia</taxon>
        <taxon>Eubacteriales</taxon>
        <taxon>Desulfitobacteriaceae</taxon>
        <taxon>Desulfosporosinus</taxon>
    </lineage>
</organism>
<keyword evidence="4" id="KW-0804">Transcription</keyword>
<name>A0A4Z0R0U4_9FIRM</name>
<dbReference type="InterPro" id="IPR036390">
    <property type="entry name" value="WH_DNA-bd_sf"/>
</dbReference>
<dbReference type="Pfam" id="PF01325">
    <property type="entry name" value="Fe_dep_repress"/>
    <property type="match status" value="1"/>
</dbReference>
<dbReference type="FunFam" id="1.10.60.10:FF:000005">
    <property type="entry name" value="Transcriptional regulator MntR protein"/>
    <property type="match status" value="1"/>
</dbReference>
<sequence>MTNTIELTSALEDYLEVILELGDTETGIRVTDVAAKLNIAKSTVTITLNKLKMLGMVTQESYGPIVLTRAGKAYAVEVRKRHRILREFLVEVLGVDYQTAEKDACLMEHVVSPITMNKITEFIAENRGSEFDSKNTYPQTRSLTTQRWK</sequence>
<dbReference type="GO" id="GO:0046983">
    <property type="term" value="F:protein dimerization activity"/>
    <property type="evidence" value="ECO:0007669"/>
    <property type="project" value="InterPro"/>
</dbReference>
<dbReference type="SUPFAM" id="SSF47979">
    <property type="entry name" value="Iron-dependent repressor protein, dimerization domain"/>
    <property type="match status" value="1"/>
</dbReference>
<dbReference type="SUPFAM" id="SSF46785">
    <property type="entry name" value="Winged helix' DNA-binding domain"/>
    <property type="match status" value="1"/>
</dbReference>
<proteinExistence type="inferred from homology"/>
<dbReference type="AlphaFoldDB" id="A0A4Z0R0U4"/>
<dbReference type="GO" id="GO:0046914">
    <property type="term" value="F:transition metal ion binding"/>
    <property type="evidence" value="ECO:0007669"/>
    <property type="project" value="InterPro"/>
</dbReference>
<evidence type="ECO:0000256" key="3">
    <source>
        <dbReference type="ARBA" id="ARBA00023125"/>
    </source>
</evidence>
<dbReference type="SMART" id="SM00529">
    <property type="entry name" value="HTH_DTXR"/>
    <property type="match status" value="1"/>
</dbReference>
<protein>
    <submittedName>
        <fullName evidence="6">Metal-dependent transcriptional regulator</fullName>
    </submittedName>
</protein>
<dbReference type="InterPro" id="IPR022689">
    <property type="entry name" value="Iron_dep_repressor"/>
</dbReference>
<evidence type="ECO:0000256" key="4">
    <source>
        <dbReference type="ARBA" id="ARBA00023163"/>
    </source>
</evidence>
<dbReference type="OrthoDB" id="9791355at2"/>
<keyword evidence="3" id="KW-0238">DNA-binding</keyword>
<evidence type="ECO:0000256" key="1">
    <source>
        <dbReference type="ARBA" id="ARBA00007871"/>
    </source>
</evidence>
<dbReference type="EMBL" id="SPQQ01000008">
    <property type="protein sequence ID" value="TGE36370.1"/>
    <property type="molecule type" value="Genomic_DNA"/>
</dbReference>
<dbReference type="InterPro" id="IPR036388">
    <property type="entry name" value="WH-like_DNA-bd_sf"/>
</dbReference>
<dbReference type="PANTHER" id="PTHR33238">
    <property type="entry name" value="IRON (METAL) DEPENDENT REPRESSOR, DTXR FAMILY"/>
    <property type="match status" value="1"/>
</dbReference>
<evidence type="ECO:0000259" key="5">
    <source>
        <dbReference type="PROSITE" id="PS50944"/>
    </source>
</evidence>
<evidence type="ECO:0000256" key="2">
    <source>
        <dbReference type="ARBA" id="ARBA00023015"/>
    </source>
</evidence>
<dbReference type="Gene3D" id="1.10.10.10">
    <property type="entry name" value="Winged helix-like DNA-binding domain superfamily/Winged helix DNA-binding domain"/>
    <property type="match status" value="1"/>
</dbReference>
<keyword evidence="7" id="KW-1185">Reference proteome</keyword>
<dbReference type="InterPro" id="IPR050536">
    <property type="entry name" value="DtxR_MntR_Metal-Reg"/>
</dbReference>
<dbReference type="InterPro" id="IPR001367">
    <property type="entry name" value="Fe_dep_repressor"/>
</dbReference>
<dbReference type="Pfam" id="PF02742">
    <property type="entry name" value="Fe_dep_repr_C"/>
    <property type="match status" value="1"/>
</dbReference>